<dbReference type="EMBL" id="QRGA01000019">
    <property type="protein sequence ID" value="RDU95548.1"/>
    <property type="molecule type" value="Genomic_DNA"/>
</dbReference>
<name>A0A3D8JR98_9BURK</name>
<dbReference type="Gene3D" id="3.30.420.40">
    <property type="match status" value="1"/>
</dbReference>
<dbReference type="AlphaFoldDB" id="A0A3D8JR98"/>
<organism evidence="1 2">
    <name type="scientific">Trinickia dinghuensis</name>
    <dbReference type="NCBI Taxonomy" id="2291023"/>
    <lineage>
        <taxon>Bacteria</taxon>
        <taxon>Pseudomonadati</taxon>
        <taxon>Pseudomonadota</taxon>
        <taxon>Betaproteobacteria</taxon>
        <taxon>Burkholderiales</taxon>
        <taxon>Burkholderiaceae</taxon>
        <taxon>Trinickia</taxon>
    </lineage>
</organism>
<keyword evidence="2" id="KW-1185">Reference proteome</keyword>
<sequence>MPMKNTPPSATCRFAAGIDASPHEVRLVIVSRDRRERRPVGVEWIGIAPLAAGAVSGAHFVDRAAVAAALASLCARRPRRRAMRAMPWAMAIPGGAPGGETIESNRHLEARVEVAAAAGIALAAVDNEPQAALRALVHAAGRASRPCCRFAAVWAGYDGVHGWRVAEGAVRSSFRFPGGEHADLESALRILAGGERLDRAFVGGDLGLLEHVGLALADIGECLACSVAPFERASFRTGRAVLGLHADWRRTAAFAVAFGLALRGVSE</sequence>
<comment type="caution">
    <text evidence="1">The sequence shown here is derived from an EMBL/GenBank/DDBJ whole genome shotgun (WGS) entry which is preliminary data.</text>
</comment>
<reference evidence="1 2" key="1">
    <citation type="submission" date="2018-08" db="EMBL/GenBank/DDBJ databases">
        <title>Paraburkholderia sp. DHOM06 isolated from forest soil.</title>
        <authorList>
            <person name="Gao Z.-H."/>
            <person name="Qiu L.-H."/>
        </authorList>
    </citation>
    <scope>NUCLEOTIDE SEQUENCE [LARGE SCALE GENOMIC DNA]</scope>
    <source>
        <strain evidence="1 2">DHOM06</strain>
    </source>
</reference>
<protein>
    <submittedName>
        <fullName evidence="1">Pilus assembly protein PilM</fullName>
    </submittedName>
</protein>
<evidence type="ECO:0000313" key="2">
    <source>
        <dbReference type="Proteomes" id="UP000256838"/>
    </source>
</evidence>
<accession>A0A3D8JR98</accession>
<proteinExistence type="predicted"/>
<dbReference type="OrthoDB" id="9125096at2"/>
<gene>
    <name evidence="1" type="ORF">DWV00_28715</name>
</gene>
<dbReference type="RefSeq" id="WP_115537003.1">
    <property type="nucleotide sequence ID" value="NZ_QRGA01000019.1"/>
</dbReference>
<evidence type="ECO:0000313" key="1">
    <source>
        <dbReference type="EMBL" id="RDU95548.1"/>
    </source>
</evidence>
<dbReference type="Proteomes" id="UP000256838">
    <property type="component" value="Unassembled WGS sequence"/>
</dbReference>